<dbReference type="Proteomes" id="UP000319817">
    <property type="component" value="Chromosome"/>
</dbReference>
<protein>
    <submittedName>
        <fullName evidence="1">Uncharacterized protein</fullName>
    </submittedName>
</protein>
<dbReference type="RefSeq" id="WP_145417135.1">
    <property type="nucleotide sequence ID" value="NZ_CP036526.1"/>
</dbReference>
<organism evidence="1 2">
    <name type="scientific">Stieleria marina</name>
    <dbReference type="NCBI Taxonomy" id="1930275"/>
    <lineage>
        <taxon>Bacteria</taxon>
        <taxon>Pseudomonadati</taxon>
        <taxon>Planctomycetota</taxon>
        <taxon>Planctomycetia</taxon>
        <taxon>Pirellulales</taxon>
        <taxon>Pirellulaceae</taxon>
        <taxon>Stieleria</taxon>
    </lineage>
</organism>
<gene>
    <name evidence="1" type="ORF">K239x_15430</name>
</gene>
<dbReference type="EMBL" id="CP036526">
    <property type="protein sequence ID" value="QDT09597.1"/>
    <property type="molecule type" value="Genomic_DNA"/>
</dbReference>
<evidence type="ECO:0000313" key="1">
    <source>
        <dbReference type="EMBL" id="QDT09597.1"/>
    </source>
</evidence>
<name>A0A517NR40_9BACT</name>
<keyword evidence="2" id="KW-1185">Reference proteome</keyword>
<dbReference type="AlphaFoldDB" id="A0A517NR40"/>
<dbReference type="OrthoDB" id="276313at2"/>
<accession>A0A517NR40</accession>
<proteinExistence type="predicted"/>
<reference evidence="1 2" key="1">
    <citation type="submission" date="2019-02" db="EMBL/GenBank/DDBJ databases">
        <title>Deep-cultivation of Planctomycetes and their phenomic and genomic characterization uncovers novel biology.</title>
        <authorList>
            <person name="Wiegand S."/>
            <person name="Jogler M."/>
            <person name="Boedeker C."/>
            <person name="Pinto D."/>
            <person name="Vollmers J."/>
            <person name="Rivas-Marin E."/>
            <person name="Kohn T."/>
            <person name="Peeters S.H."/>
            <person name="Heuer A."/>
            <person name="Rast P."/>
            <person name="Oberbeckmann S."/>
            <person name="Bunk B."/>
            <person name="Jeske O."/>
            <person name="Meyerdierks A."/>
            <person name="Storesund J.E."/>
            <person name="Kallscheuer N."/>
            <person name="Luecker S."/>
            <person name="Lage O.M."/>
            <person name="Pohl T."/>
            <person name="Merkel B.J."/>
            <person name="Hornburger P."/>
            <person name="Mueller R.-W."/>
            <person name="Bruemmer F."/>
            <person name="Labrenz M."/>
            <person name="Spormann A.M."/>
            <person name="Op den Camp H."/>
            <person name="Overmann J."/>
            <person name="Amann R."/>
            <person name="Jetten M.S.M."/>
            <person name="Mascher T."/>
            <person name="Medema M.H."/>
            <person name="Devos D.P."/>
            <person name="Kaster A.-K."/>
            <person name="Ovreas L."/>
            <person name="Rohde M."/>
            <person name="Galperin M.Y."/>
            <person name="Jogler C."/>
        </authorList>
    </citation>
    <scope>NUCLEOTIDE SEQUENCE [LARGE SCALE GENOMIC DNA]</scope>
    <source>
        <strain evidence="1 2">K23_9</strain>
    </source>
</reference>
<evidence type="ECO:0000313" key="2">
    <source>
        <dbReference type="Proteomes" id="UP000319817"/>
    </source>
</evidence>
<sequence>MPNPYSAATNIPSEQGIFAESADLLRSAFLYRMIRVHDPNQGSSPAAGETESEFGNASRNGTLITYSGWWFWQRVVVDNRRVWSKVSWVALNREITFRIPSTESSAQRSAADERSGRIEIDFGPGLRIRRFRVWVDAEIIFDEIK</sequence>